<dbReference type="EMBL" id="JASDAP010000007">
    <property type="protein sequence ID" value="KAK1900296.1"/>
    <property type="molecule type" value="Genomic_DNA"/>
</dbReference>
<sequence length="254" mass="28417">AEPTDKDEFRATAGPHATSALLHQTHMHRELDKKETYSQRDRRTQQHSLTSGVRVLARDMSVSGRPACRFNALHLPNSATQRLKPPTQHTTVGCIHICYRDARDEGGCLWLTSALSVWVGREAGQSHEICPDSVNQEAIPMSAININPGTWSEAQPCVRAALSLGVTLHCSSMCPLHDLWTEGRCSSGLTGKGRCYTASNRLHIRQDKPGHILSLCSSPLRIQKQSPMRKERGRKHVSKVDKRQRQFTDLKKEE</sequence>
<feature type="compositionally biased region" description="Basic and acidic residues" evidence="1">
    <location>
        <begin position="238"/>
        <end position="254"/>
    </location>
</feature>
<accession>A0AAD9CFL4</accession>
<dbReference type="AlphaFoldDB" id="A0AAD9CFL4"/>
<evidence type="ECO:0000256" key="1">
    <source>
        <dbReference type="SAM" id="MobiDB-lite"/>
    </source>
</evidence>
<proteinExistence type="predicted"/>
<reference evidence="2" key="1">
    <citation type="submission" date="2023-04" db="EMBL/GenBank/DDBJ databases">
        <title>Chromosome-level genome of Chaenocephalus aceratus.</title>
        <authorList>
            <person name="Park H."/>
        </authorList>
    </citation>
    <scope>NUCLEOTIDE SEQUENCE</scope>
    <source>
        <strain evidence="2">DE</strain>
        <tissue evidence="2">Muscle</tissue>
    </source>
</reference>
<organism evidence="2 3">
    <name type="scientific">Dissostichus eleginoides</name>
    <name type="common">Patagonian toothfish</name>
    <name type="synonym">Dissostichus amissus</name>
    <dbReference type="NCBI Taxonomy" id="100907"/>
    <lineage>
        <taxon>Eukaryota</taxon>
        <taxon>Metazoa</taxon>
        <taxon>Chordata</taxon>
        <taxon>Craniata</taxon>
        <taxon>Vertebrata</taxon>
        <taxon>Euteleostomi</taxon>
        <taxon>Actinopterygii</taxon>
        <taxon>Neopterygii</taxon>
        <taxon>Teleostei</taxon>
        <taxon>Neoteleostei</taxon>
        <taxon>Acanthomorphata</taxon>
        <taxon>Eupercaria</taxon>
        <taxon>Perciformes</taxon>
        <taxon>Notothenioidei</taxon>
        <taxon>Nototheniidae</taxon>
        <taxon>Dissostichus</taxon>
    </lineage>
</organism>
<comment type="caution">
    <text evidence="2">The sequence shown here is derived from an EMBL/GenBank/DDBJ whole genome shotgun (WGS) entry which is preliminary data.</text>
</comment>
<name>A0AAD9CFL4_DISEL</name>
<feature type="non-terminal residue" evidence="2">
    <location>
        <position position="1"/>
    </location>
</feature>
<dbReference type="Proteomes" id="UP001228049">
    <property type="component" value="Unassembled WGS sequence"/>
</dbReference>
<protein>
    <submittedName>
        <fullName evidence="2">Phosphoenolpyruvate carboxykinase [GTP] mitochondrial</fullName>
    </submittedName>
</protein>
<evidence type="ECO:0000313" key="3">
    <source>
        <dbReference type="Proteomes" id="UP001228049"/>
    </source>
</evidence>
<gene>
    <name evidence="2" type="ORF">KUDE01_001083</name>
</gene>
<keyword evidence="3" id="KW-1185">Reference proteome</keyword>
<feature type="non-terminal residue" evidence="2">
    <location>
        <position position="254"/>
    </location>
</feature>
<evidence type="ECO:0000313" key="2">
    <source>
        <dbReference type="EMBL" id="KAK1900296.1"/>
    </source>
</evidence>
<feature type="region of interest" description="Disordered" evidence="1">
    <location>
        <begin position="223"/>
        <end position="254"/>
    </location>
</feature>